<evidence type="ECO:0000256" key="3">
    <source>
        <dbReference type="ARBA" id="ARBA00023167"/>
    </source>
</evidence>
<evidence type="ECO:0000256" key="2">
    <source>
        <dbReference type="ARBA" id="ARBA00022801"/>
    </source>
</evidence>
<comment type="caution">
    <text evidence="6">The sequence shown here is derived from an EMBL/GenBank/DDBJ whole genome shotgun (WGS) entry which is preliminary data.</text>
</comment>
<comment type="pathway">
    <text evidence="4">Amino-acid biosynthesis; L-methionine biosynthesis via salvage pathway; L-methionine from S-methyl-5-thio-alpha-D-ribose 1-phosphate: step 4/6.</text>
</comment>
<dbReference type="NCBIfam" id="TIGR01691">
    <property type="entry name" value="enolase-ppase"/>
    <property type="match status" value="1"/>
</dbReference>
<dbReference type="SFLD" id="SFLDG01133">
    <property type="entry name" value="C1.5.4:_Enolase-phosphatase_Li"/>
    <property type="match status" value="1"/>
</dbReference>
<evidence type="ECO:0000256" key="4">
    <source>
        <dbReference type="HAMAP-Rule" id="MF_01681"/>
    </source>
</evidence>
<comment type="similarity">
    <text evidence="4">Belongs to the HAD-like hydrolase superfamily. MasA/MtnC family.</text>
</comment>
<dbReference type="Proteomes" id="UP000241736">
    <property type="component" value="Unassembled WGS sequence"/>
</dbReference>
<dbReference type="Gene3D" id="1.10.720.60">
    <property type="match status" value="1"/>
</dbReference>
<comment type="pathway">
    <text evidence="4">Amino-acid biosynthesis; L-methionine biosynthesis via salvage pathway; L-methionine from S-methyl-5-thio-alpha-D-ribose 1-phosphate: step 3/6.</text>
</comment>
<comment type="catalytic activity">
    <reaction evidence="4">
        <text>5-methylsulfanyl-2,3-dioxopentyl phosphate + H2O = 1,2-dihydroxy-5-(methylsulfanyl)pent-1-en-3-one + phosphate</text>
        <dbReference type="Rhea" id="RHEA:21700"/>
        <dbReference type="ChEBI" id="CHEBI:15377"/>
        <dbReference type="ChEBI" id="CHEBI:43474"/>
        <dbReference type="ChEBI" id="CHEBI:49252"/>
        <dbReference type="ChEBI" id="CHEBI:58828"/>
        <dbReference type="EC" id="3.1.3.77"/>
    </reaction>
</comment>
<dbReference type="InterPro" id="IPR023943">
    <property type="entry name" value="Enolase-ppase_E1"/>
</dbReference>
<sequence>MKHILTDIEGTTSSISFVKDVLFPYARRALPGFVAAHGHEPAVRRWLDQVAAENGGLCQDEMIVETLQGWIDEDRKHTALKALQGMVWKDGYGRADFTAHMYPDAVEALKAWHAAGQAISVYSSGSVPAQQLFFGHSDGGDLTPLVSNWFDTEVGGKREAASYRRIVEALGVPASEVLFLSDVVEELDAARDAGLGTVLLDRREDYPQPRTGEATHGHARAESFADIRP</sequence>
<dbReference type="HAMAP" id="MF_01681">
    <property type="entry name" value="Salvage_MtnC"/>
    <property type="match status" value="1"/>
</dbReference>
<dbReference type="EC" id="3.1.3.77" evidence="4"/>
<dbReference type="PRINTS" id="PR00413">
    <property type="entry name" value="HADHALOGNASE"/>
</dbReference>
<dbReference type="EMBL" id="PVLF01000024">
    <property type="protein sequence ID" value="PRH81429.1"/>
    <property type="molecule type" value="Genomic_DNA"/>
</dbReference>
<dbReference type="PANTHER" id="PTHR20371">
    <property type="entry name" value="ENOLASE-PHOSPHATASE E1"/>
    <property type="match status" value="1"/>
</dbReference>
<dbReference type="PANTHER" id="PTHR20371:SF1">
    <property type="entry name" value="ENOLASE-PHOSPHATASE E1"/>
    <property type="match status" value="1"/>
</dbReference>
<keyword evidence="4" id="KW-0460">Magnesium</keyword>
<dbReference type="GO" id="GO:0019509">
    <property type="term" value="P:L-methionine salvage from methylthioadenosine"/>
    <property type="evidence" value="ECO:0007669"/>
    <property type="project" value="UniProtKB-UniRule"/>
</dbReference>
<reference evidence="6 7" key="1">
    <citation type="submission" date="2018-03" db="EMBL/GenBank/DDBJ databases">
        <title>Arenimonas caeni sp. nov., isolated from activated sludge.</title>
        <authorList>
            <person name="Liu H."/>
        </authorList>
    </citation>
    <scope>NUCLEOTIDE SEQUENCE [LARGE SCALE GENOMIC DNA]</scope>
    <source>
        <strain evidence="7">z29</strain>
    </source>
</reference>
<dbReference type="GO" id="GO:0043874">
    <property type="term" value="F:acireductone synthase activity"/>
    <property type="evidence" value="ECO:0007669"/>
    <property type="project" value="UniProtKB-EC"/>
</dbReference>
<dbReference type="RefSeq" id="WP_106991384.1">
    <property type="nucleotide sequence ID" value="NZ_JAVEVW010000074.1"/>
</dbReference>
<dbReference type="GO" id="GO:0000287">
    <property type="term" value="F:magnesium ion binding"/>
    <property type="evidence" value="ECO:0007669"/>
    <property type="project" value="UniProtKB-UniRule"/>
</dbReference>
<feature type="region of interest" description="Disordered" evidence="5">
    <location>
        <begin position="202"/>
        <end position="229"/>
    </location>
</feature>
<evidence type="ECO:0000313" key="6">
    <source>
        <dbReference type="EMBL" id="PRH81429.1"/>
    </source>
</evidence>
<dbReference type="SFLD" id="SFLDF00044">
    <property type="entry name" value="enolase-phosphatase"/>
    <property type="match status" value="1"/>
</dbReference>
<dbReference type="SFLD" id="SFLDS00003">
    <property type="entry name" value="Haloacid_Dehalogenase"/>
    <property type="match status" value="1"/>
</dbReference>
<dbReference type="InterPro" id="IPR006439">
    <property type="entry name" value="HAD-SF_hydro_IA"/>
</dbReference>
<keyword evidence="3 4" id="KW-0486">Methionine biosynthesis</keyword>
<comment type="cofactor">
    <cofactor evidence="4">
        <name>Mg(2+)</name>
        <dbReference type="ChEBI" id="CHEBI:18420"/>
    </cofactor>
    <text evidence="4">Binds 1 Mg(2+) ion per subunit.</text>
</comment>
<keyword evidence="4" id="KW-0479">Metal-binding</keyword>
<protein>
    <recommendedName>
        <fullName evidence="4">Enolase-phosphatase E1</fullName>
        <ecNumber evidence="4">3.1.3.77</ecNumber>
    </recommendedName>
    <alternativeName>
        <fullName evidence="4">2,3-diketo-5-methylthio-1-phosphopentane phosphatase</fullName>
    </alternativeName>
</protein>
<dbReference type="Pfam" id="PF00702">
    <property type="entry name" value="Hydrolase"/>
    <property type="match status" value="1"/>
</dbReference>
<dbReference type="UniPathway" id="UPA00904">
    <property type="reaction ID" value="UER00876"/>
</dbReference>
<name>A0A2P6M665_9GAMM</name>
<dbReference type="AlphaFoldDB" id="A0A2P6M665"/>
<evidence type="ECO:0000313" key="7">
    <source>
        <dbReference type="Proteomes" id="UP000241736"/>
    </source>
</evidence>
<dbReference type="Gene3D" id="3.40.50.1000">
    <property type="entry name" value="HAD superfamily/HAD-like"/>
    <property type="match status" value="1"/>
</dbReference>
<dbReference type="SUPFAM" id="SSF56784">
    <property type="entry name" value="HAD-like"/>
    <property type="match status" value="1"/>
</dbReference>
<keyword evidence="2 4" id="KW-0378">Hydrolase</keyword>
<evidence type="ECO:0000256" key="5">
    <source>
        <dbReference type="SAM" id="MobiDB-lite"/>
    </source>
</evidence>
<dbReference type="OrthoDB" id="9797416at2"/>
<evidence type="ECO:0000256" key="1">
    <source>
        <dbReference type="ARBA" id="ARBA00022605"/>
    </source>
</evidence>
<dbReference type="GO" id="GO:0043716">
    <property type="term" value="F:2-hydroxy-3-keto-5-methylthiopentenyl-1-phosphate phosphatase activity"/>
    <property type="evidence" value="ECO:0007669"/>
    <property type="project" value="UniProtKB-UniRule"/>
</dbReference>
<organism evidence="6 7">
    <name type="scientific">Arenimonas caeni</name>
    <dbReference type="NCBI Taxonomy" id="2058085"/>
    <lineage>
        <taxon>Bacteria</taxon>
        <taxon>Pseudomonadati</taxon>
        <taxon>Pseudomonadota</taxon>
        <taxon>Gammaproteobacteria</taxon>
        <taxon>Lysobacterales</taxon>
        <taxon>Lysobacteraceae</taxon>
        <taxon>Arenimonas</taxon>
    </lineage>
</organism>
<proteinExistence type="inferred from homology"/>
<comment type="function">
    <text evidence="4">Bifunctional enzyme that catalyzes the enolization of 2,3-diketo-5-methylthiopentyl-1-phosphate (DK-MTP-1-P) into the intermediate 2-hydroxy-3-keto-5-methylthiopentenyl-1-phosphate (HK-MTPenyl-1-P), which is then dephosphorylated to form the acireductone 1,2-dihydroxy-3-keto-5-methylthiopentene (DHK-MTPene).</text>
</comment>
<dbReference type="InterPro" id="IPR023214">
    <property type="entry name" value="HAD_sf"/>
</dbReference>
<dbReference type="InterPro" id="IPR036412">
    <property type="entry name" value="HAD-like_sf"/>
</dbReference>
<keyword evidence="7" id="KW-1185">Reference proteome</keyword>
<accession>A0A2P6M665</accession>
<comment type="subunit">
    <text evidence="4">Monomer.</text>
</comment>
<dbReference type="CDD" id="cd01629">
    <property type="entry name" value="HAD_EP"/>
    <property type="match status" value="1"/>
</dbReference>
<dbReference type="NCBIfam" id="TIGR01549">
    <property type="entry name" value="HAD-SF-IA-v1"/>
    <property type="match status" value="1"/>
</dbReference>
<gene>
    <name evidence="4 6" type="primary">mtnC</name>
    <name evidence="6" type="ORF">C6N40_12595</name>
</gene>
<keyword evidence="1 4" id="KW-0028">Amino-acid biosynthesis</keyword>
<dbReference type="GO" id="GO:0043715">
    <property type="term" value="F:2,3-diketo-5-methylthiopentyl-1-phosphate enolase activity"/>
    <property type="evidence" value="ECO:0007669"/>
    <property type="project" value="UniProtKB-UniRule"/>
</dbReference>
<dbReference type="SFLD" id="SFLDG01129">
    <property type="entry name" value="C1.5:_HAD__Beta-PGM__Phosphata"/>
    <property type="match status" value="1"/>
</dbReference>